<proteinExistence type="inferred from homology"/>
<dbReference type="Pfam" id="PF00886">
    <property type="entry name" value="Ribosomal_S16"/>
    <property type="match status" value="1"/>
</dbReference>
<organism evidence="4 5">
    <name type="scientific">Candidatus Desulfolinea nitratireducens</name>
    <dbReference type="NCBI Taxonomy" id="2841698"/>
    <lineage>
        <taxon>Bacteria</taxon>
        <taxon>Bacillati</taxon>
        <taxon>Chloroflexota</taxon>
        <taxon>Anaerolineae</taxon>
        <taxon>Anaerolineales</taxon>
        <taxon>Anaerolineales incertae sedis</taxon>
        <taxon>Candidatus Desulfolinea</taxon>
    </lineage>
</organism>
<dbReference type="SUPFAM" id="SSF54565">
    <property type="entry name" value="Ribosomal protein S16"/>
    <property type="match status" value="1"/>
</dbReference>
<dbReference type="Gene3D" id="3.30.1320.10">
    <property type="match status" value="1"/>
</dbReference>
<dbReference type="AlphaFoldDB" id="A0A8J6NKB3"/>
<dbReference type="PANTHER" id="PTHR12919:SF20">
    <property type="entry name" value="SMALL RIBOSOMAL SUBUNIT PROTEIN BS16M"/>
    <property type="match status" value="1"/>
</dbReference>
<evidence type="ECO:0000313" key="4">
    <source>
        <dbReference type="EMBL" id="MBC8335314.1"/>
    </source>
</evidence>
<comment type="similarity">
    <text evidence="3">Belongs to the bacterial ribosomal protein bS16 family.</text>
</comment>
<dbReference type="Proteomes" id="UP000614469">
    <property type="component" value="Unassembled WGS sequence"/>
</dbReference>
<evidence type="ECO:0000256" key="1">
    <source>
        <dbReference type="ARBA" id="ARBA00022980"/>
    </source>
</evidence>
<dbReference type="GO" id="GO:0005737">
    <property type="term" value="C:cytoplasm"/>
    <property type="evidence" value="ECO:0007669"/>
    <property type="project" value="UniProtKB-ARBA"/>
</dbReference>
<dbReference type="InterPro" id="IPR023803">
    <property type="entry name" value="Ribosomal_bS16_dom_sf"/>
</dbReference>
<dbReference type="GO" id="GO:0003735">
    <property type="term" value="F:structural constituent of ribosome"/>
    <property type="evidence" value="ECO:0007669"/>
    <property type="project" value="InterPro"/>
</dbReference>
<dbReference type="EMBL" id="JACNJN010000102">
    <property type="protein sequence ID" value="MBC8335314.1"/>
    <property type="molecule type" value="Genomic_DNA"/>
</dbReference>
<sequence>MVRIRLRRVGMKGQPSYRIVAAEKEKPRDGRFLENLGFYNPRTDPSTIEVKEDRIYHWMKNGAQPSESVVQLFTTSGVLDRYERFKAGEEIDVLMAESEKMMAERNINPKTRHD</sequence>
<accession>A0A8J6NKB3</accession>
<protein>
    <recommendedName>
        <fullName evidence="3">Small ribosomal subunit protein bS16</fullName>
    </recommendedName>
</protein>
<dbReference type="InterPro" id="IPR000307">
    <property type="entry name" value="Ribosomal_bS16"/>
</dbReference>
<evidence type="ECO:0000313" key="5">
    <source>
        <dbReference type="Proteomes" id="UP000614469"/>
    </source>
</evidence>
<keyword evidence="1 3" id="KW-0689">Ribosomal protein</keyword>
<keyword evidence="2 3" id="KW-0687">Ribonucleoprotein</keyword>
<dbReference type="NCBIfam" id="TIGR00002">
    <property type="entry name" value="S16"/>
    <property type="match status" value="1"/>
</dbReference>
<gene>
    <name evidence="3 4" type="primary">rpsP</name>
    <name evidence="4" type="ORF">H8E29_08630</name>
</gene>
<evidence type="ECO:0000256" key="3">
    <source>
        <dbReference type="HAMAP-Rule" id="MF_00385"/>
    </source>
</evidence>
<comment type="caution">
    <text evidence="4">The sequence shown here is derived from an EMBL/GenBank/DDBJ whole genome shotgun (WGS) entry which is preliminary data.</text>
</comment>
<evidence type="ECO:0000256" key="2">
    <source>
        <dbReference type="ARBA" id="ARBA00023274"/>
    </source>
</evidence>
<dbReference type="PANTHER" id="PTHR12919">
    <property type="entry name" value="30S RIBOSOMAL PROTEIN S16"/>
    <property type="match status" value="1"/>
</dbReference>
<name>A0A8J6NKB3_9CHLR</name>
<dbReference type="GO" id="GO:0006412">
    <property type="term" value="P:translation"/>
    <property type="evidence" value="ECO:0007669"/>
    <property type="project" value="UniProtKB-UniRule"/>
</dbReference>
<dbReference type="GO" id="GO:0015935">
    <property type="term" value="C:small ribosomal subunit"/>
    <property type="evidence" value="ECO:0007669"/>
    <property type="project" value="TreeGrafter"/>
</dbReference>
<dbReference type="HAMAP" id="MF_00385">
    <property type="entry name" value="Ribosomal_bS16"/>
    <property type="match status" value="1"/>
</dbReference>
<reference evidence="4 5" key="1">
    <citation type="submission" date="2020-08" db="EMBL/GenBank/DDBJ databases">
        <title>Bridging the membrane lipid divide: bacteria of the FCB group superphylum have the potential to synthesize archaeal ether lipids.</title>
        <authorList>
            <person name="Villanueva L."/>
            <person name="Von Meijenfeldt F.A.B."/>
            <person name="Westbye A.B."/>
            <person name="Yadav S."/>
            <person name="Hopmans E.C."/>
            <person name="Dutilh B.E."/>
            <person name="Sinninghe Damste J.S."/>
        </authorList>
    </citation>
    <scope>NUCLEOTIDE SEQUENCE [LARGE SCALE GENOMIC DNA]</scope>
    <source>
        <strain evidence="4">NIOZ-UU36</strain>
    </source>
</reference>